<comment type="caution">
    <text evidence="1">The sequence shown here is derived from an EMBL/GenBank/DDBJ whole genome shotgun (WGS) entry which is preliminary data.</text>
</comment>
<gene>
    <name evidence="1" type="ORF">O0931_04745</name>
</gene>
<proteinExistence type="predicted"/>
<dbReference type="Proteomes" id="UP001144341">
    <property type="component" value="Unassembled WGS sequence"/>
</dbReference>
<evidence type="ECO:0000313" key="1">
    <source>
        <dbReference type="EMBL" id="MCZ4222599.1"/>
    </source>
</evidence>
<keyword evidence="2" id="KW-1185">Reference proteome</keyword>
<sequence>MFIYHNTQSAYAKIICIPAQPADWNARFKGKSVTQKTSITKTLAQGILNHAFGEKQFAIYAFVQENNDKKTIQIDKNNNLIVFPVKIHIYKNVGAKWKPIAQRTVANRIAYQQLQYDVANASLYAKAI</sequence>
<protein>
    <submittedName>
        <fullName evidence="1">Uncharacterized protein</fullName>
    </submittedName>
</protein>
<dbReference type="EMBL" id="JAPWGL010000001">
    <property type="protein sequence ID" value="MCZ4222599.1"/>
    <property type="molecule type" value="Genomic_DNA"/>
</dbReference>
<organism evidence="1 2">
    <name type="scientific">Pedobacter rhodius</name>
    <dbReference type="NCBI Taxonomy" id="3004098"/>
    <lineage>
        <taxon>Bacteria</taxon>
        <taxon>Pseudomonadati</taxon>
        <taxon>Bacteroidota</taxon>
        <taxon>Sphingobacteriia</taxon>
        <taxon>Sphingobacteriales</taxon>
        <taxon>Sphingobacteriaceae</taxon>
        <taxon>Pedobacter</taxon>
    </lineage>
</organism>
<accession>A0ABT4KUT9</accession>
<dbReference type="RefSeq" id="WP_269414399.1">
    <property type="nucleotide sequence ID" value="NZ_JAPWGL010000001.1"/>
</dbReference>
<evidence type="ECO:0000313" key="2">
    <source>
        <dbReference type="Proteomes" id="UP001144341"/>
    </source>
</evidence>
<name>A0ABT4KUT9_9SPHI</name>
<reference evidence="1" key="1">
    <citation type="submission" date="2022-12" db="EMBL/GenBank/DDBJ databases">
        <title>Genome sequence of SJ11.</title>
        <authorList>
            <person name="Woo H."/>
        </authorList>
    </citation>
    <scope>NUCLEOTIDE SEQUENCE</scope>
    <source>
        <strain evidence="1">SJ11</strain>
    </source>
</reference>